<keyword evidence="7" id="KW-1015">Disulfide bond</keyword>
<name>A0A8C5BNA6_GADMO</name>
<dbReference type="Proteomes" id="UP000694546">
    <property type="component" value="Chromosome 1"/>
</dbReference>
<dbReference type="Ensembl" id="ENSGMOT00000047201.1">
    <property type="protein sequence ID" value="ENSGMOP00000048390.1"/>
    <property type="gene ID" value="ENSGMOG00000031361.1"/>
</dbReference>
<evidence type="ECO:0000256" key="8">
    <source>
        <dbReference type="ARBA" id="ARBA00023322"/>
    </source>
</evidence>
<evidence type="ECO:0000256" key="1">
    <source>
        <dbReference type="ARBA" id="ARBA00003023"/>
    </source>
</evidence>
<evidence type="ECO:0000259" key="12">
    <source>
        <dbReference type="SMART" id="SM00272"/>
    </source>
</evidence>
<protein>
    <recommendedName>
        <fullName evidence="9">Endothelin-3</fullName>
    </recommendedName>
    <alternativeName>
        <fullName evidence="10">Preproendothelin-3</fullName>
    </alternativeName>
</protein>
<dbReference type="GO" id="GO:0005615">
    <property type="term" value="C:extracellular space"/>
    <property type="evidence" value="ECO:0007669"/>
    <property type="project" value="TreeGrafter"/>
</dbReference>
<dbReference type="GO" id="GO:0003100">
    <property type="term" value="P:regulation of systemic arterial blood pressure by endothelin"/>
    <property type="evidence" value="ECO:0007669"/>
    <property type="project" value="TreeGrafter"/>
</dbReference>
<evidence type="ECO:0000256" key="4">
    <source>
        <dbReference type="ARBA" id="ARBA00022525"/>
    </source>
</evidence>
<evidence type="ECO:0000256" key="10">
    <source>
        <dbReference type="ARBA" id="ARBA00041850"/>
    </source>
</evidence>
<evidence type="ECO:0000256" key="3">
    <source>
        <dbReference type="ARBA" id="ARBA00010959"/>
    </source>
</evidence>
<feature type="domain" description="Endothelin-like toxin" evidence="12">
    <location>
        <begin position="200"/>
        <end position="222"/>
    </location>
</feature>
<evidence type="ECO:0000313" key="14">
    <source>
        <dbReference type="Proteomes" id="UP000694546"/>
    </source>
</evidence>
<dbReference type="PRINTS" id="PR00365">
    <property type="entry name" value="ENDOTHELIN"/>
</dbReference>
<dbReference type="GeneTree" id="ENSGT00950000183053"/>
<keyword evidence="14" id="KW-1185">Reference proteome</keyword>
<reference evidence="13" key="1">
    <citation type="submission" date="2019-07" db="EMBL/GenBank/DDBJ databases">
        <authorList>
            <consortium name="Wellcome Sanger Institute Data Sharing"/>
        </authorList>
    </citation>
    <scope>NUCLEOTIDE SEQUENCE [LARGE SCALE GENOMIC DNA]</scope>
</reference>
<sequence>MICPQTRLALVRGNGCLELRYTSTQKDYPGGLLRPPPGRQTERRLPRAAGAVWPFRASRPDAGFSPSWISINPRIAFILGLTFMFLQVVSLVPVESGGEPGVRREEPGGVGSKLRGSSESPAETGAKSRPKRCTCYSYKDKECVYYCHLDIIWINTPERTVPYGMSSYLGPQRLRRAAGAVTRDEGETGETGADGRTAQRCVCDGLKSDQRCLDFCHSSVPERSKGLRGPGPG</sequence>
<dbReference type="SMART" id="SM00272">
    <property type="entry name" value="END"/>
    <property type="match status" value="2"/>
</dbReference>
<comment type="function">
    <text evidence="1">Endothelins are endothelium-derived vasoconstrictor peptides.</text>
</comment>
<feature type="domain" description="Endothelin-like toxin" evidence="12">
    <location>
        <begin position="132"/>
        <end position="153"/>
    </location>
</feature>
<dbReference type="PROSITE" id="PS00270">
    <property type="entry name" value="ENDOTHELIN"/>
    <property type="match status" value="1"/>
</dbReference>
<dbReference type="Pfam" id="PF00322">
    <property type="entry name" value="Endothelin"/>
    <property type="match status" value="1"/>
</dbReference>
<evidence type="ECO:0000256" key="2">
    <source>
        <dbReference type="ARBA" id="ARBA00004613"/>
    </source>
</evidence>
<dbReference type="GO" id="GO:0005179">
    <property type="term" value="F:hormone activity"/>
    <property type="evidence" value="ECO:0007669"/>
    <property type="project" value="TreeGrafter"/>
</dbReference>
<keyword evidence="4" id="KW-0964">Secreted</keyword>
<dbReference type="AlphaFoldDB" id="A0A8C5BNA6"/>
<keyword evidence="6" id="KW-0838">Vasoactive</keyword>
<dbReference type="PANTHER" id="PTHR13874:SF11">
    <property type="entry name" value="ENDOTHELIN-3"/>
    <property type="match status" value="1"/>
</dbReference>
<reference evidence="13" key="3">
    <citation type="submission" date="2025-09" db="UniProtKB">
        <authorList>
            <consortium name="Ensembl"/>
        </authorList>
    </citation>
    <scope>IDENTIFICATION</scope>
</reference>
<organism evidence="13 14">
    <name type="scientific">Gadus morhua</name>
    <name type="common">Atlantic cod</name>
    <dbReference type="NCBI Taxonomy" id="8049"/>
    <lineage>
        <taxon>Eukaryota</taxon>
        <taxon>Metazoa</taxon>
        <taxon>Chordata</taxon>
        <taxon>Craniata</taxon>
        <taxon>Vertebrata</taxon>
        <taxon>Euteleostomi</taxon>
        <taxon>Actinopterygii</taxon>
        <taxon>Neopterygii</taxon>
        <taxon>Teleostei</taxon>
        <taxon>Neoteleostei</taxon>
        <taxon>Acanthomorphata</taxon>
        <taxon>Zeiogadaria</taxon>
        <taxon>Gadariae</taxon>
        <taxon>Gadiformes</taxon>
        <taxon>Gadoidei</taxon>
        <taxon>Gadidae</taxon>
        <taxon>Gadus</taxon>
    </lineage>
</organism>
<feature type="region of interest" description="Disordered" evidence="11">
    <location>
        <begin position="96"/>
        <end position="129"/>
    </location>
</feature>
<proteinExistence type="inferred from homology"/>
<dbReference type="GO" id="GO:0019229">
    <property type="term" value="P:regulation of vasoconstriction"/>
    <property type="evidence" value="ECO:0007669"/>
    <property type="project" value="InterPro"/>
</dbReference>
<evidence type="ECO:0000256" key="9">
    <source>
        <dbReference type="ARBA" id="ARBA00040198"/>
    </source>
</evidence>
<evidence type="ECO:0000256" key="6">
    <source>
        <dbReference type="ARBA" id="ARBA00022858"/>
    </source>
</evidence>
<dbReference type="InterPro" id="IPR019764">
    <property type="entry name" value="Endothelin_toxin_CS"/>
</dbReference>
<dbReference type="InterPro" id="IPR001928">
    <property type="entry name" value="Endothln-like_toxin"/>
</dbReference>
<comment type="subcellular location">
    <subcellularLocation>
        <location evidence="2">Secreted</location>
    </subcellularLocation>
</comment>
<dbReference type="PANTHER" id="PTHR13874">
    <property type="entry name" value="ENDOTHELIN"/>
    <property type="match status" value="1"/>
</dbReference>
<accession>A0A8C5BNA6</accession>
<dbReference type="GO" id="GO:0031708">
    <property type="term" value="F:endothelin B receptor binding"/>
    <property type="evidence" value="ECO:0007669"/>
    <property type="project" value="TreeGrafter"/>
</dbReference>
<keyword evidence="5" id="KW-0732">Signal</keyword>
<keyword evidence="8" id="KW-0839">Vasoconstrictor</keyword>
<evidence type="ECO:0000256" key="11">
    <source>
        <dbReference type="SAM" id="MobiDB-lite"/>
    </source>
</evidence>
<dbReference type="GO" id="GO:0014826">
    <property type="term" value="P:vein smooth muscle contraction"/>
    <property type="evidence" value="ECO:0007669"/>
    <property type="project" value="TreeGrafter"/>
</dbReference>
<reference evidence="13" key="2">
    <citation type="submission" date="2025-08" db="UniProtKB">
        <authorList>
            <consortium name="Ensembl"/>
        </authorList>
    </citation>
    <scope>IDENTIFICATION</scope>
</reference>
<comment type="similarity">
    <text evidence="3">Belongs to the endothelin/sarafotoxin family.</text>
</comment>
<evidence type="ECO:0000256" key="5">
    <source>
        <dbReference type="ARBA" id="ARBA00022729"/>
    </source>
</evidence>
<dbReference type="GO" id="GO:0006874">
    <property type="term" value="P:intracellular calcium ion homeostasis"/>
    <property type="evidence" value="ECO:0007669"/>
    <property type="project" value="TreeGrafter"/>
</dbReference>
<evidence type="ECO:0000256" key="7">
    <source>
        <dbReference type="ARBA" id="ARBA00023157"/>
    </source>
</evidence>
<dbReference type="InterPro" id="IPR020475">
    <property type="entry name" value="Endothelin"/>
</dbReference>
<evidence type="ECO:0000313" key="13">
    <source>
        <dbReference type="Ensembl" id="ENSGMOP00000048390.1"/>
    </source>
</evidence>